<accession>A0A183DPJ1</accession>
<proteinExistence type="predicted"/>
<evidence type="ECO:0000313" key="4">
    <source>
        <dbReference type="WBParaSite" id="GPUH_0001064501-mRNA-1"/>
    </source>
</evidence>
<organism evidence="4">
    <name type="scientific">Gongylonema pulchrum</name>
    <dbReference type="NCBI Taxonomy" id="637853"/>
    <lineage>
        <taxon>Eukaryota</taxon>
        <taxon>Metazoa</taxon>
        <taxon>Ecdysozoa</taxon>
        <taxon>Nematoda</taxon>
        <taxon>Chromadorea</taxon>
        <taxon>Rhabditida</taxon>
        <taxon>Spirurina</taxon>
        <taxon>Spiruromorpha</taxon>
        <taxon>Spiruroidea</taxon>
        <taxon>Gongylonematidae</taxon>
        <taxon>Gongylonema</taxon>
    </lineage>
</organism>
<reference evidence="2 3" key="2">
    <citation type="submission" date="2018-11" db="EMBL/GenBank/DDBJ databases">
        <authorList>
            <consortium name="Pathogen Informatics"/>
        </authorList>
    </citation>
    <scope>NUCLEOTIDE SEQUENCE [LARGE SCALE GENOMIC DNA]</scope>
</reference>
<keyword evidence="3" id="KW-1185">Reference proteome</keyword>
<feature type="chain" id="PRO_5043138824" evidence="1">
    <location>
        <begin position="23"/>
        <end position="66"/>
    </location>
</feature>
<evidence type="ECO:0000313" key="3">
    <source>
        <dbReference type="Proteomes" id="UP000271098"/>
    </source>
</evidence>
<feature type="signal peptide" evidence="1">
    <location>
        <begin position="1"/>
        <end position="22"/>
    </location>
</feature>
<dbReference type="AlphaFoldDB" id="A0A183DPJ1"/>
<name>A0A183DPJ1_9BILA</name>
<dbReference type="WBParaSite" id="GPUH_0001064501-mRNA-1">
    <property type="protein sequence ID" value="GPUH_0001064501-mRNA-1"/>
    <property type="gene ID" value="GPUH_0001064501"/>
</dbReference>
<evidence type="ECO:0000313" key="2">
    <source>
        <dbReference type="EMBL" id="VDN17706.1"/>
    </source>
</evidence>
<reference evidence="4" key="1">
    <citation type="submission" date="2016-06" db="UniProtKB">
        <authorList>
            <consortium name="WormBaseParasite"/>
        </authorList>
    </citation>
    <scope>IDENTIFICATION</scope>
</reference>
<evidence type="ECO:0000256" key="1">
    <source>
        <dbReference type="SAM" id="SignalP"/>
    </source>
</evidence>
<protein>
    <submittedName>
        <fullName evidence="4">Secreted protein</fullName>
    </submittedName>
</protein>
<dbReference type="EMBL" id="UYRT01078069">
    <property type="protein sequence ID" value="VDN17706.1"/>
    <property type="molecule type" value="Genomic_DNA"/>
</dbReference>
<dbReference type="Proteomes" id="UP000271098">
    <property type="component" value="Unassembled WGS sequence"/>
</dbReference>
<keyword evidence="1" id="KW-0732">Signal</keyword>
<sequence length="66" mass="7313">MQIVSFKMSVLCLSVLYTTTSTTENLFELVALLDTPLATKCASCDVPFSYMAPAPEDVVVRHDDRQ</sequence>
<gene>
    <name evidence="2" type="ORF">GPUH_LOCUS10632</name>
</gene>